<name>A0ABZ0REM3_9BACT</name>
<dbReference type="RefSeq" id="WP_319831385.1">
    <property type="nucleotide sequence ID" value="NZ_CP138858.1"/>
</dbReference>
<sequence>MRIKILALLSLSLAALVFTGCDGGTAQMGPKEANLLGIATVEKESYQPAAVTTLAVSTDELYTRKNYSGDQVTLLWGLITLQDY</sequence>
<dbReference type="Proteomes" id="UP001324993">
    <property type="component" value="Chromosome"/>
</dbReference>
<organism evidence="2 3">
    <name type="scientific">Coraliomargarita algicola</name>
    <dbReference type="NCBI Taxonomy" id="3092156"/>
    <lineage>
        <taxon>Bacteria</taxon>
        <taxon>Pseudomonadati</taxon>
        <taxon>Verrucomicrobiota</taxon>
        <taxon>Opitutia</taxon>
        <taxon>Puniceicoccales</taxon>
        <taxon>Coraliomargaritaceae</taxon>
        <taxon>Coraliomargarita</taxon>
    </lineage>
</organism>
<keyword evidence="3" id="KW-1185">Reference proteome</keyword>
<keyword evidence="1" id="KW-0732">Signal</keyword>
<protein>
    <submittedName>
        <fullName evidence="2">Uncharacterized protein</fullName>
    </submittedName>
</protein>
<reference evidence="2 3" key="1">
    <citation type="submission" date="2023-11" db="EMBL/GenBank/DDBJ databases">
        <title>Coraliomargarita sp. nov., isolated from marine algae.</title>
        <authorList>
            <person name="Lee J.K."/>
            <person name="Baek J.H."/>
            <person name="Kim J.M."/>
            <person name="Choi D.G."/>
            <person name="Jeon C.O."/>
        </authorList>
    </citation>
    <scope>NUCLEOTIDE SEQUENCE [LARGE SCALE GENOMIC DNA]</scope>
    <source>
        <strain evidence="2 3">J2-16</strain>
    </source>
</reference>
<evidence type="ECO:0000256" key="1">
    <source>
        <dbReference type="SAM" id="SignalP"/>
    </source>
</evidence>
<proteinExistence type="predicted"/>
<dbReference type="EMBL" id="CP138858">
    <property type="protein sequence ID" value="WPJ94457.1"/>
    <property type="molecule type" value="Genomic_DNA"/>
</dbReference>
<gene>
    <name evidence="2" type="ORF">SH580_13555</name>
</gene>
<feature type="signal peptide" evidence="1">
    <location>
        <begin position="1"/>
        <end position="19"/>
    </location>
</feature>
<evidence type="ECO:0000313" key="3">
    <source>
        <dbReference type="Proteomes" id="UP001324993"/>
    </source>
</evidence>
<evidence type="ECO:0000313" key="2">
    <source>
        <dbReference type="EMBL" id="WPJ94457.1"/>
    </source>
</evidence>
<dbReference type="PROSITE" id="PS51257">
    <property type="entry name" value="PROKAR_LIPOPROTEIN"/>
    <property type="match status" value="1"/>
</dbReference>
<feature type="chain" id="PRO_5046016713" evidence="1">
    <location>
        <begin position="20"/>
        <end position="84"/>
    </location>
</feature>
<accession>A0ABZ0REM3</accession>